<dbReference type="InterPro" id="IPR029058">
    <property type="entry name" value="AB_hydrolase_fold"/>
</dbReference>
<reference evidence="3 4" key="1">
    <citation type="submission" date="2024-07" db="EMBL/GenBank/DDBJ databases">
        <title>Section-level genome sequencing and comparative genomics of Aspergillus sections Usti and Cavernicolus.</title>
        <authorList>
            <consortium name="Lawrence Berkeley National Laboratory"/>
            <person name="Nybo J.L."/>
            <person name="Vesth T.C."/>
            <person name="Theobald S."/>
            <person name="Frisvad J.C."/>
            <person name="Larsen T.O."/>
            <person name="Kjaerboelling I."/>
            <person name="Rothschild-Mancinelli K."/>
            <person name="Lyhne E.K."/>
            <person name="Kogle M.E."/>
            <person name="Barry K."/>
            <person name="Clum A."/>
            <person name="Na H."/>
            <person name="Ledsgaard L."/>
            <person name="Lin J."/>
            <person name="Lipzen A."/>
            <person name="Kuo A."/>
            <person name="Riley R."/>
            <person name="Mondo S."/>
            <person name="Labutti K."/>
            <person name="Haridas S."/>
            <person name="Pangalinan J."/>
            <person name="Salamov A.A."/>
            <person name="Simmons B.A."/>
            <person name="Magnuson J.K."/>
            <person name="Chen J."/>
            <person name="Drula E."/>
            <person name="Henrissat B."/>
            <person name="Wiebenga A."/>
            <person name="Lubbers R.J."/>
            <person name="Gomes A.C."/>
            <person name="Makela M.R."/>
            <person name="Stajich J."/>
            <person name="Grigoriev I.V."/>
            <person name="Mortensen U.H."/>
            <person name="De Vries R.P."/>
            <person name="Baker S.E."/>
            <person name="Andersen M.R."/>
        </authorList>
    </citation>
    <scope>NUCLEOTIDE SEQUENCE [LARGE SCALE GENOMIC DNA]</scope>
    <source>
        <strain evidence="3 4">CBS 123904</strain>
    </source>
</reference>
<evidence type="ECO:0000256" key="1">
    <source>
        <dbReference type="SAM" id="SignalP"/>
    </source>
</evidence>
<dbReference type="EMBL" id="JBFXLU010000019">
    <property type="protein sequence ID" value="KAL2853468.1"/>
    <property type="molecule type" value="Genomic_DNA"/>
</dbReference>
<name>A0ABR4KQF0_9EURO</name>
<feature type="chain" id="PRO_5046656404" evidence="1">
    <location>
        <begin position="25"/>
        <end position="537"/>
    </location>
</feature>
<dbReference type="SUPFAM" id="SSF53474">
    <property type="entry name" value="alpha/beta-Hydrolases"/>
    <property type="match status" value="1"/>
</dbReference>
<evidence type="ECO:0000313" key="3">
    <source>
        <dbReference type="EMBL" id="KAL2853468.1"/>
    </source>
</evidence>
<keyword evidence="1" id="KW-0732">Signal</keyword>
<dbReference type="Proteomes" id="UP001610446">
    <property type="component" value="Unassembled WGS sequence"/>
</dbReference>
<dbReference type="Gene3D" id="3.40.50.1820">
    <property type="entry name" value="alpha/beta hydrolase"/>
    <property type="match status" value="1"/>
</dbReference>
<accession>A0ABR4KQF0</accession>
<dbReference type="InterPro" id="IPR050309">
    <property type="entry name" value="Type-B_Carboxylest/Lipase"/>
</dbReference>
<dbReference type="Pfam" id="PF00135">
    <property type="entry name" value="COesterase"/>
    <property type="match status" value="1"/>
</dbReference>
<proteinExistence type="predicted"/>
<feature type="domain" description="Carboxylesterase type B" evidence="2">
    <location>
        <begin position="32"/>
        <end position="377"/>
    </location>
</feature>
<feature type="signal peptide" evidence="1">
    <location>
        <begin position="1"/>
        <end position="24"/>
    </location>
</feature>
<keyword evidence="4" id="KW-1185">Reference proteome</keyword>
<keyword evidence="3" id="KW-0378">Hydrolase</keyword>
<sequence length="537" mass="58588">MMLWKVQAASLATLVSFLLPIAECRNTLNLRVTAPSGTYIGSINGTVPNVRQFVGVRYAQPPINDLRWMPPVKPTADSQSIIPATDPTVACSQYGTRSPNAFNQNLYQNQPPWLGQSHTPGTMVWSSGEDCLSLAVWTPVHATNQSKLPVVVFVPGGGFVNSGSYSSSWYRPHRWVERSQDLVAVVINYRLDIMGFPNARMLDEQNLGLLDQRMALEWVRDNIEAFGGDPERITFWGESAGSVSVDYHNFAFPDDPIVTGFFMDSGSALTSPESSTVRDGSGANFSFVADHFGCGSSAPAEEVACMRNIPVYDLITFVGQYTDNSTVPGVQLPPISFLPFTDDRVVFSNYTERYALGAYSQRPAIYSTCANEFAALTSVLGLPSPPATLSRLSPGMQAIINNATLDFFLCPAAQSTIFRQQDNAVTYRFLYGGNFTNISPLPYLGPYHASDLPMLHGSFQDFNGPGPSLQYETSAIMQDLLLSFMKDPSRGVQRLGWPEASSGRMLLFGADGQAVQNVSIDRVEGACTGSGPYNPYP</sequence>
<gene>
    <name evidence="3" type="ORF">BJY01DRAFT_232233</name>
</gene>
<organism evidence="3 4">
    <name type="scientific">Aspergillus pseudoustus</name>
    <dbReference type="NCBI Taxonomy" id="1810923"/>
    <lineage>
        <taxon>Eukaryota</taxon>
        <taxon>Fungi</taxon>
        <taxon>Dikarya</taxon>
        <taxon>Ascomycota</taxon>
        <taxon>Pezizomycotina</taxon>
        <taxon>Eurotiomycetes</taxon>
        <taxon>Eurotiomycetidae</taxon>
        <taxon>Eurotiales</taxon>
        <taxon>Aspergillaceae</taxon>
        <taxon>Aspergillus</taxon>
        <taxon>Aspergillus subgen. Nidulantes</taxon>
    </lineage>
</organism>
<comment type="caution">
    <text evidence="3">The sequence shown here is derived from an EMBL/GenBank/DDBJ whole genome shotgun (WGS) entry which is preliminary data.</text>
</comment>
<dbReference type="InterPro" id="IPR002018">
    <property type="entry name" value="CarbesteraseB"/>
</dbReference>
<evidence type="ECO:0000313" key="4">
    <source>
        <dbReference type="Proteomes" id="UP001610446"/>
    </source>
</evidence>
<dbReference type="GO" id="GO:0016787">
    <property type="term" value="F:hydrolase activity"/>
    <property type="evidence" value="ECO:0007669"/>
    <property type="project" value="UniProtKB-KW"/>
</dbReference>
<protein>
    <submittedName>
        <fullName evidence="3">Alpha/Beta hydrolase protein</fullName>
    </submittedName>
</protein>
<evidence type="ECO:0000259" key="2">
    <source>
        <dbReference type="Pfam" id="PF00135"/>
    </source>
</evidence>
<dbReference type="PANTHER" id="PTHR11559">
    <property type="entry name" value="CARBOXYLESTERASE"/>
    <property type="match status" value="1"/>
</dbReference>